<evidence type="ECO:0000259" key="3">
    <source>
        <dbReference type="Pfam" id="PF24750"/>
    </source>
</evidence>
<dbReference type="InterPro" id="IPR036047">
    <property type="entry name" value="F-box-like_dom_sf"/>
</dbReference>
<dbReference type="InParanoid" id="A0A2P5EYS0"/>
<protein>
    <submittedName>
        <fullName evidence="4">F-box domain containing protein</fullName>
    </submittedName>
</protein>
<evidence type="ECO:0000313" key="4">
    <source>
        <dbReference type="EMBL" id="PON90685.1"/>
    </source>
</evidence>
<dbReference type="Proteomes" id="UP000237000">
    <property type="component" value="Unassembled WGS sequence"/>
</dbReference>
<dbReference type="InterPro" id="IPR056592">
    <property type="entry name" value="Beta-prop_At3g26010-like"/>
</dbReference>
<dbReference type="AlphaFoldDB" id="A0A2P5EYS0"/>
<feature type="domain" description="F-box" evidence="2">
    <location>
        <begin position="37"/>
        <end position="68"/>
    </location>
</feature>
<proteinExistence type="predicted"/>
<name>A0A2P5EYS0_TREOI</name>
<dbReference type="SUPFAM" id="SSF81383">
    <property type="entry name" value="F-box domain"/>
    <property type="match status" value="1"/>
</dbReference>
<keyword evidence="5" id="KW-1185">Reference proteome</keyword>
<dbReference type="PANTHER" id="PTHR35546:SF128">
    <property type="entry name" value="F-BOX ASSOCIATED DOMAIN-CONTAINING PROTEIN"/>
    <property type="match status" value="1"/>
</dbReference>
<sequence length="427" mass="47914">MDRSGSSSSSSSSSDGGGGGGEGRCLWKIIKIENSMISTLPDDLLKEILIRLPDLKSSIRCGLVCKRWWSSTVSRPDFVAGFMEHHRSKVPPLRLVLRDNFIHGNTIHINLPLRLSLYPPLATVADSFPSLKRFLVPDSSDLIAASRDLLLFSVFSSYYVCNPLTGQRFRLPGPPRMSGHLAYSGLVSEPNNNNNNNRRVGSFSRYRVMLMYYSRNTLTYTTIFCSETGQWIRLGEYDRFVSLGNGDVVAGNDGVLYWIHSGLQRLIALDPFKAVDGARALRFIELPGGFLTGIRGQLRVGLFQGRPRVSQLSRVDSRNLCLEVWDLIYDADGDDGSVIGAKASTSWPLVHKVEFEAADVEWMSVFVLALHPSDSDQIFMLRNRNVYQVNLETKTQVRIAEIHSYYKGKMPDLSIFPYAHPEWPTLI</sequence>
<evidence type="ECO:0000256" key="1">
    <source>
        <dbReference type="SAM" id="MobiDB-lite"/>
    </source>
</evidence>
<dbReference type="PANTHER" id="PTHR35546">
    <property type="entry name" value="F-BOX PROTEIN INTERACTION DOMAIN PROTEIN-RELATED"/>
    <property type="match status" value="1"/>
</dbReference>
<dbReference type="EMBL" id="JXTC01000081">
    <property type="protein sequence ID" value="PON90685.1"/>
    <property type="molecule type" value="Genomic_DNA"/>
</dbReference>
<feature type="region of interest" description="Disordered" evidence="1">
    <location>
        <begin position="1"/>
        <end position="21"/>
    </location>
</feature>
<dbReference type="InterPro" id="IPR001810">
    <property type="entry name" value="F-box_dom"/>
</dbReference>
<accession>A0A2P5EYS0</accession>
<reference evidence="5" key="1">
    <citation type="submission" date="2016-06" db="EMBL/GenBank/DDBJ databases">
        <title>Parallel loss of symbiosis genes in relatives of nitrogen-fixing non-legume Parasponia.</title>
        <authorList>
            <person name="Van Velzen R."/>
            <person name="Holmer R."/>
            <person name="Bu F."/>
            <person name="Rutten L."/>
            <person name="Van Zeijl A."/>
            <person name="Liu W."/>
            <person name="Santuari L."/>
            <person name="Cao Q."/>
            <person name="Sharma T."/>
            <person name="Shen D."/>
            <person name="Roswanjaya Y."/>
            <person name="Wardhani T."/>
            <person name="Kalhor M.S."/>
            <person name="Jansen J."/>
            <person name="Van den Hoogen J."/>
            <person name="Gungor B."/>
            <person name="Hartog M."/>
            <person name="Hontelez J."/>
            <person name="Verver J."/>
            <person name="Yang W.-C."/>
            <person name="Schijlen E."/>
            <person name="Repin R."/>
            <person name="Schilthuizen M."/>
            <person name="Schranz E."/>
            <person name="Heidstra R."/>
            <person name="Miyata K."/>
            <person name="Fedorova E."/>
            <person name="Kohlen W."/>
            <person name="Bisseling T."/>
            <person name="Smit S."/>
            <person name="Geurts R."/>
        </authorList>
    </citation>
    <scope>NUCLEOTIDE SEQUENCE [LARGE SCALE GENOMIC DNA]</scope>
    <source>
        <strain evidence="5">cv. RG33-2</strain>
    </source>
</reference>
<feature type="domain" description="F-box protein At3g26010-like beta-propeller" evidence="3">
    <location>
        <begin position="145"/>
        <end position="396"/>
    </location>
</feature>
<dbReference type="Pfam" id="PF24750">
    <property type="entry name" value="b-prop_At3g26010-like"/>
    <property type="match status" value="1"/>
</dbReference>
<evidence type="ECO:0000259" key="2">
    <source>
        <dbReference type="Pfam" id="PF00646"/>
    </source>
</evidence>
<dbReference type="InterPro" id="IPR055290">
    <property type="entry name" value="At3g26010-like"/>
</dbReference>
<dbReference type="STRING" id="63057.A0A2P5EYS0"/>
<dbReference type="Pfam" id="PF00646">
    <property type="entry name" value="F-box"/>
    <property type="match status" value="1"/>
</dbReference>
<dbReference type="Gene3D" id="1.20.1280.50">
    <property type="match status" value="1"/>
</dbReference>
<feature type="compositionally biased region" description="Low complexity" evidence="1">
    <location>
        <begin position="1"/>
        <end position="14"/>
    </location>
</feature>
<comment type="caution">
    <text evidence="4">The sequence shown here is derived from an EMBL/GenBank/DDBJ whole genome shotgun (WGS) entry which is preliminary data.</text>
</comment>
<organism evidence="4 5">
    <name type="scientific">Trema orientale</name>
    <name type="common">Charcoal tree</name>
    <name type="synonym">Celtis orientalis</name>
    <dbReference type="NCBI Taxonomy" id="63057"/>
    <lineage>
        <taxon>Eukaryota</taxon>
        <taxon>Viridiplantae</taxon>
        <taxon>Streptophyta</taxon>
        <taxon>Embryophyta</taxon>
        <taxon>Tracheophyta</taxon>
        <taxon>Spermatophyta</taxon>
        <taxon>Magnoliopsida</taxon>
        <taxon>eudicotyledons</taxon>
        <taxon>Gunneridae</taxon>
        <taxon>Pentapetalae</taxon>
        <taxon>rosids</taxon>
        <taxon>fabids</taxon>
        <taxon>Rosales</taxon>
        <taxon>Cannabaceae</taxon>
        <taxon>Trema</taxon>
    </lineage>
</organism>
<evidence type="ECO:0000313" key="5">
    <source>
        <dbReference type="Proteomes" id="UP000237000"/>
    </source>
</evidence>
<gene>
    <name evidence="4" type="ORF">TorRG33x02_135420</name>
</gene>
<dbReference type="OrthoDB" id="1295006at2759"/>